<feature type="compositionally biased region" description="Acidic residues" evidence="1">
    <location>
        <begin position="562"/>
        <end position="573"/>
    </location>
</feature>
<organism evidence="2 3">
    <name type="scientific">Panaeolus cyanescens</name>
    <dbReference type="NCBI Taxonomy" id="181874"/>
    <lineage>
        <taxon>Eukaryota</taxon>
        <taxon>Fungi</taxon>
        <taxon>Dikarya</taxon>
        <taxon>Basidiomycota</taxon>
        <taxon>Agaricomycotina</taxon>
        <taxon>Agaricomycetes</taxon>
        <taxon>Agaricomycetidae</taxon>
        <taxon>Agaricales</taxon>
        <taxon>Agaricineae</taxon>
        <taxon>Galeropsidaceae</taxon>
        <taxon>Panaeolus</taxon>
    </lineage>
</organism>
<comment type="caution">
    <text evidence="2">The sequence shown here is derived from an EMBL/GenBank/DDBJ whole genome shotgun (WGS) entry which is preliminary data.</text>
</comment>
<proteinExistence type="predicted"/>
<sequence length="789" mass="85557">MRLPGYPSPAARKALSPSQSASLYQNISNALANVLELPPEKRDANSTYNFLATYANYTATEVLDGWIWPENRGILKLENSSKDEQLVRKRVLLLAEKIAMSRIQGEGGLDLQTLLDLSVIYSRTNPSKLRDIFKAVAESRFSASLVSDITRELVPGFIRLLSSPPPDAQGLYAQRKVVECITAFLRGAKNCSEFIRPFFDTDDEDASSPFILAVAHSYEDGLARMATVYGGLGQLNRRIASLDPRDFRSASSYDDADDWQRIWIETKVTLLDAFHIVFITILDDIAAAPAGMQLASKGEKAFALVFKLLEGGNSSSSGSSSAQGGSSSIPPTPYLNCSLLTDYNGTHPVETTLSRVLKKADERDVRLDLLESSLATLKHDHRSDPGALKLLLHSAGLPIGAGKAANLSSQPSAAASGPRQLQTGEQAAAPSKLTLSAEEELEITLKSSQILDILPETPNTLIRKLLLSSKYGGDPERVLGALLEGAEGVGIGVDAEPAPSDPIITNPTNDYDVSQRRNVFDDHEFDPSQVRVGKRAESASLADRSFMEQMKADILRRAEAISDSEDESDLDDPFAEHKEDKKGKGKQAADLDDEDICNETPQFHVRDAGGEDDSADEDLSADEDEEEQETDVVVTPEIMIEMAYVDDATVFQRDANTRRSKARKELKEKTGWDDGQIESWAIMVERDPSRKQKLIDRHTGSLSFKGNVKGMHIPSASGSGQRGGRGGRGRGGGGRGRGRGGGSTGGSDPNSARERAWKDKNKASRANHNRKRGHDKKMAKAGAGVPPGG</sequence>
<dbReference type="PANTHER" id="PTHR21494:SF0">
    <property type="entry name" value="ACTIVATING SIGNAL COINTEGRATOR 1 COMPLEX SUBUNIT 2"/>
    <property type="match status" value="1"/>
</dbReference>
<feature type="compositionally biased region" description="Acidic residues" evidence="1">
    <location>
        <begin position="610"/>
        <end position="630"/>
    </location>
</feature>
<reference evidence="2 3" key="1">
    <citation type="journal article" date="2018" name="Evol. Lett.">
        <title>Horizontal gene cluster transfer increased hallucinogenic mushroom diversity.</title>
        <authorList>
            <person name="Reynolds H.T."/>
            <person name="Vijayakumar V."/>
            <person name="Gluck-Thaler E."/>
            <person name="Korotkin H.B."/>
            <person name="Matheny P.B."/>
            <person name="Slot J.C."/>
        </authorList>
    </citation>
    <scope>NUCLEOTIDE SEQUENCE [LARGE SCALE GENOMIC DNA]</scope>
    <source>
        <strain evidence="2 3">2629</strain>
    </source>
</reference>
<dbReference type="Gene3D" id="1.10.8.10">
    <property type="entry name" value="DNA helicase RuvA subunit, C-terminal domain"/>
    <property type="match status" value="1"/>
</dbReference>
<name>A0A409W4N2_9AGAR</name>
<evidence type="ECO:0008006" key="4">
    <source>
        <dbReference type="Google" id="ProtNLM"/>
    </source>
</evidence>
<dbReference type="GO" id="GO:0043130">
    <property type="term" value="F:ubiquitin binding"/>
    <property type="evidence" value="ECO:0007669"/>
    <property type="project" value="TreeGrafter"/>
</dbReference>
<dbReference type="EMBL" id="NHTK01005814">
    <property type="protein sequence ID" value="PPQ73490.1"/>
    <property type="molecule type" value="Genomic_DNA"/>
</dbReference>
<feature type="region of interest" description="Disordered" evidence="1">
    <location>
        <begin position="403"/>
        <end position="432"/>
    </location>
</feature>
<dbReference type="InParanoid" id="A0A409W4N2"/>
<dbReference type="InterPro" id="IPR052586">
    <property type="entry name" value="ASCC2"/>
</dbReference>
<evidence type="ECO:0000313" key="3">
    <source>
        <dbReference type="Proteomes" id="UP000284842"/>
    </source>
</evidence>
<dbReference type="PANTHER" id="PTHR21494">
    <property type="entry name" value="ACTIVATING SIGNAL COINTEGRATOR 1 COMPLEX SUBUNIT 2 ASC-1 COMPLEX SUBUNIT P100"/>
    <property type="match status" value="1"/>
</dbReference>
<feature type="compositionally biased region" description="Polar residues" evidence="1">
    <location>
        <begin position="406"/>
        <end position="425"/>
    </location>
</feature>
<feature type="compositionally biased region" description="Basic residues" evidence="1">
    <location>
        <begin position="763"/>
        <end position="779"/>
    </location>
</feature>
<gene>
    <name evidence="2" type="ORF">CVT24_007819</name>
</gene>
<protein>
    <recommendedName>
        <fullName evidence="4">CUE domain-containing protein</fullName>
    </recommendedName>
</protein>
<dbReference type="OrthoDB" id="5577209at2759"/>
<feature type="compositionally biased region" description="Basic and acidic residues" evidence="1">
    <location>
        <begin position="689"/>
        <end position="699"/>
    </location>
</feature>
<evidence type="ECO:0000256" key="1">
    <source>
        <dbReference type="SAM" id="MobiDB-lite"/>
    </source>
</evidence>
<accession>A0A409W4N2</accession>
<feature type="region of interest" description="Disordered" evidence="1">
    <location>
        <begin position="559"/>
        <end position="633"/>
    </location>
</feature>
<feature type="compositionally biased region" description="Basic and acidic residues" evidence="1">
    <location>
        <begin position="751"/>
        <end position="762"/>
    </location>
</feature>
<feature type="compositionally biased region" description="Gly residues" evidence="1">
    <location>
        <begin position="720"/>
        <end position="745"/>
    </location>
</feature>
<dbReference type="AlphaFoldDB" id="A0A409W4N2"/>
<keyword evidence="3" id="KW-1185">Reference proteome</keyword>
<dbReference type="Proteomes" id="UP000284842">
    <property type="component" value="Unassembled WGS sequence"/>
</dbReference>
<feature type="region of interest" description="Disordered" evidence="1">
    <location>
        <begin position="689"/>
        <end position="789"/>
    </location>
</feature>
<evidence type="ECO:0000313" key="2">
    <source>
        <dbReference type="EMBL" id="PPQ73490.1"/>
    </source>
</evidence>